<dbReference type="PANTHER" id="PTHR14187:SF46">
    <property type="entry name" value="HEAT SHOCK 70 KDA PROTEIN 12A"/>
    <property type="match status" value="1"/>
</dbReference>
<gene>
    <name evidence="2" type="ORF">MNOR_LOCUS7072</name>
</gene>
<dbReference type="InterPro" id="IPR043129">
    <property type="entry name" value="ATPase_NBD"/>
</dbReference>
<dbReference type="InterPro" id="IPR029047">
    <property type="entry name" value="HSP70_peptide-bd_sf"/>
</dbReference>
<feature type="region of interest" description="Disordered" evidence="1">
    <location>
        <begin position="248"/>
        <end position="330"/>
    </location>
</feature>
<feature type="region of interest" description="Disordered" evidence="1">
    <location>
        <begin position="58"/>
        <end position="83"/>
    </location>
</feature>
<feature type="compositionally biased region" description="Basic residues" evidence="1">
    <location>
        <begin position="422"/>
        <end position="431"/>
    </location>
</feature>
<dbReference type="PANTHER" id="PTHR14187">
    <property type="entry name" value="ALPHA KINASE/ELONGATION FACTOR 2 KINASE"/>
    <property type="match status" value="1"/>
</dbReference>
<dbReference type="Gene3D" id="3.90.640.10">
    <property type="entry name" value="Actin, Chain A, domain 4"/>
    <property type="match status" value="1"/>
</dbReference>
<name>A0AAV2Q1R4_MEGNR</name>
<keyword evidence="3" id="KW-1185">Reference proteome</keyword>
<dbReference type="EMBL" id="CAXKWB010003046">
    <property type="protein sequence ID" value="CAL4068270.1"/>
    <property type="molecule type" value="Genomic_DNA"/>
</dbReference>
<reference evidence="2 3" key="1">
    <citation type="submission" date="2024-05" db="EMBL/GenBank/DDBJ databases">
        <authorList>
            <person name="Wallberg A."/>
        </authorList>
    </citation>
    <scope>NUCLEOTIDE SEQUENCE [LARGE SCALE GENOMIC DNA]</scope>
</reference>
<feature type="region of interest" description="Disordered" evidence="1">
    <location>
        <begin position="195"/>
        <end position="228"/>
    </location>
</feature>
<proteinExistence type="predicted"/>
<evidence type="ECO:0000313" key="3">
    <source>
        <dbReference type="Proteomes" id="UP001497623"/>
    </source>
</evidence>
<feature type="compositionally biased region" description="Basic and acidic residues" evidence="1">
    <location>
        <begin position="288"/>
        <end position="318"/>
    </location>
</feature>
<feature type="compositionally biased region" description="Low complexity" evidence="1">
    <location>
        <begin position="248"/>
        <end position="257"/>
    </location>
</feature>
<evidence type="ECO:0008006" key="4">
    <source>
        <dbReference type="Google" id="ProtNLM"/>
    </source>
</evidence>
<dbReference type="Proteomes" id="UP001497623">
    <property type="component" value="Unassembled WGS sequence"/>
</dbReference>
<dbReference type="SUPFAM" id="SSF53067">
    <property type="entry name" value="Actin-like ATPase domain"/>
    <property type="match status" value="2"/>
</dbReference>
<evidence type="ECO:0000313" key="2">
    <source>
        <dbReference type="EMBL" id="CAL4068270.1"/>
    </source>
</evidence>
<sequence>MPHGVTLRPPALPPKPVHLSRVLGATPPLGNPVEVAPPPARSDWSTMLEGRRALGLLSLDSDEETTGFNSEGEDSDSNGGQSDEVVVSVDKRVYHSDKSDDNKYPSSGGVSCRITVAKDTIRDKDIISAPLIIHGDTDKDGDETVIHHKFRGFCSAMLEGVQTSISNISESTEAATSSKRPTTPDLLEEELRKAGVYFRRPGQPRDTPPPPSSGEMVHLPSDMQTRKPSIQEDEKIVLKVLEASFASFGSSGSETSSPARSHASSVVEAAPSRSGEQGATSTIITVGKRGDGDGELDNHHPRESEDKPGYKIVAKEEGGGPESNSSEVYRSTERLNLIEEVYVNMPRPPPSSVSMRAYYPSVDYVSVGMKSHETPSGSRLSPEVPSSVPHDSDSGHESGATSPCGTLTGEESRTPPPSPPTHTKHGGHPHSRSSSIQSFMGSDVQDRQVGVGVVGETSGLQQMRAVEAKEPQHFVVVAIDFGTTYSGYAFSFVRDPDSIHMMKKWEGGDPGLQNQKTPTIVLLTPEGHFHALGYMARDTYHDLEPKEARKWLYFDKFKMVLHSDTNLSRNTLLEAANGTKVPALQIFTHALQFFRDHALRELSEQVGVEVNTEDVRWVVTVPAIWTHAAKHFMREAAYGAGMGSPDRSDQLLIALEPEAAAIYCRRLRRHQLMPERPPELRPSRHGTLRDTQSLVDMDIDAPALPDIDRASLASLPFMSLDTVADWLMEDTVYMVVDCGGGTVDITVYQMTHSSLGLLKEIHKASGGPYGSIGVDTAFRQLLDSIFGSDFMNHFKQQRPAAYVDLMIAFESRKRNASPFKSQPLNIALPFSFIDLYKKTKGKDVESVIKKQSSLGVRWSSQGMLRVEQETMRELFLPTLNGIAQAIEKVLTAAEVGAVQYLFLVGGFAESPLVQKHIRDLFANTVNVIIPQGMGLAILRGAVQFGLDPGIVTVRRSRLTYGIGVLNRFQKDVHPKDKRVVASGMEWCADVLDHFVDVDESIAVGDIVSRSYTPATDGQTTVTLHLYATETPKAKFVTDEGVRRIGTLHLHLEKATEQKAEKRREITVNMNFGDTEVKVSALDQTTGRCVKVAVDFLTL</sequence>
<feature type="region of interest" description="Disordered" evidence="1">
    <location>
        <begin position="370"/>
        <end position="437"/>
    </location>
</feature>
<dbReference type="Gene3D" id="3.30.420.40">
    <property type="match status" value="2"/>
</dbReference>
<comment type="caution">
    <text evidence="2">The sequence shown here is derived from an EMBL/GenBank/DDBJ whole genome shotgun (WGS) entry which is preliminary data.</text>
</comment>
<dbReference type="Gene3D" id="2.60.34.10">
    <property type="entry name" value="Substrate Binding Domain Of DNAk, Chain A, domain 1"/>
    <property type="match status" value="1"/>
</dbReference>
<evidence type="ECO:0000256" key="1">
    <source>
        <dbReference type="SAM" id="MobiDB-lite"/>
    </source>
</evidence>
<feature type="compositionally biased region" description="Polar residues" evidence="1">
    <location>
        <begin position="274"/>
        <end position="284"/>
    </location>
</feature>
<accession>A0AAV2Q1R4</accession>
<organism evidence="2 3">
    <name type="scientific">Meganyctiphanes norvegica</name>
    <name type="common">Northern krill</name>
    <name type="synonym">Thysanopoda norvegica</name>
    <dbReference type="NCBI Taxonomy" id="48144"/>
    <lineage>
        <taxon>Eukaryota</taxon>
        <taxon>Metazoa</taxon>
        <taxon>Ecdysozoa</taxon>
        <taxon>Arthropoda</taxon>
        <taxon>Crustacea</taxon>
        <taxon>Multicrustacea</taxon>
        <taxon>Malacostraca</taxon>
        <taxon>Eumalacostraca</taxon>
        <taxon>Eucarida</taxon>
        <taxon>Euphausiacea</taxon>
        <taxon>Euphausiidae</taxon>
        <taxon>Meganyctiphanes</taxon>
    </lineage>
</organism>
<feature type="compositionally biased region" description="Acidic residues" evidence="1">
    <location>
        <begin position="60"/>
        <end position="76"/>
    </location>
</feature>
<feature type="region of interest" description="Disordered" evidence="1">
    <location>
        <begin position="1"/>
        <end position="44"/>
    </location>
</feature>
<protein>
    <recommendedName>
        <fullName evidence="4">Heat shock 70 kDa protein 12A</fullName>
    </recommendedName>
</protein>
<dbReference type="AlphaFoldDB" id="A0AAV2Q1R4"/>